<evidence type="ECO:0000313" key="1">
    <source>
        <dbReference type="EMBL" id="MFM0108718.1"/>
    </source>
</evidence>
<dbReference type="Proteomes" id="UP001629235">
    <property type="component" value="Unassembled WGS sequence"/>
</dbReference>
<evidence type="ECO:0000313" key="2">
    <source>
        <dbReference type="Proteomes" id="UP001629235"/>
    </source>
</evidence>
<gene>
    <name evidence="1" type="ORF">PQR01_36230</name>
</gene>
<name>A0ACC7NQI0_9BURK</name>
<organism evidence="1 2">
    <name type="scientific">Paraburkholderia rhynchosiae</name>
    <dbReference type="NCBI Taxonomy" id="487049"/>
    <lineage>
        <taxon>Bacteria</taxon>
        <taxon>Pseudomonadati</taxon>
        <taxon>Pseudomonadota</taxon>
        <taxon>Betaproteobacteria</taxon>
        <taxon>Burkholderiales</taxon>
        <taxon>Burkholderiaceae</taxon>
        <taxon>Paraburkholderia</taxon>
    </lineage>
</organism>
<keyword evidence="2" id="KW-1185">Reference proteome</keyword>
<protein>
    <submittedName>
        <fullName evidence="1">Uncharacterized protein</fullName>
    </submittedName>
</protein>
<proteinExistence type="predicted"/>
<comment type="caution">
    <text evidence="1">The sequence shown here is derived from an EMBL/GenBank/DDBJ whole genome shotgun (WGS) entry which is preliminary data.</text>
</comment>
<accession>A0ACC7NQI0</accession>
<reference evidence="1 2" key="1">
    <citation type="journal article" date="2024" name="Chem. Sci.">
        <title>Discovery of megapolipeptins by genome mining of a Burkholderiales bacteria collection.</title>
        <authorList>
            <person name="Paulo B.S."/>
            <person name="Recchia M.J.J."/>
            <person name="Lee S."/>
            <person name="Fergusson C.H."/>
            <person name="Romanowski S.B."/>
            <person name="Hernandez A."/>
            <person name="Krull N."/>
            <person name="Liu D.Y."/>
            <person name="Cavanagh H."/>
            <person name="Bos A."/>
            <person name="Gray C.A."/>
            <person name="Murphy B.T."/>
            <person name="Linington R.G."/>
            <person name="Eustaquio A.S."/>
        </authorList>
    </citation>
    <scope>NUCLEOTIDE SEQUENCE [LARGE SCALE GENOMIC DNA]</scope>
    <source>
        <strain evidence="1 2">RL18-126-BIB-B</strain>
    </source>
</reference>
<feature type="non-terminal residue" evidence="1">
    <location>
        <position position="89"/>
    </location>
</feature>
<dbReference type="EMBL" id="JAQQDW010000134">
    <property type="protein sequence ID" value="MFM0108718.1"/>
    <property type="molecule type" value="Genomic_DNA"/>
</dbReference>
<sequence>MRRHMLGQQSVSEDETGSCRLRGYQGRKCAIGCLIREEYYYPALEQLGISYSRNDPDSPLLLALAASGVDVRSKALIDLLMELEDIHDG</sequence>